<dbReference type="Gene3D" id="2.60.40.2030">
    <property type="match status" value="1"/>
</dbReference>
<name>A0ABY3SLL2_9BACL</name>
<keyword evidence="1" id="KW-0732">Signal</keyword>
<keyword evidence="4" id="KW-0406">Ion transport</keyword>
<dbReference type="PANTHER" id="PTHR11878:SF65">
    <property type="entry name" value="NA_CA-EXCHANGE PROTEIN, ISOFORM G"/>
    <property type="match status" value="1"/>
</dbReference>
<dbReference type="SUPFAM" id="SSF52266">
    <property type="entry name" value="SGNH hydrolase"/>
    <property type="match status" value="1"/>
</dbReference>
<keyword evidence="2" id="KW-0677">Repeat</keyword>
<reference evidence="6 7" key="1">
    <citation type="journal article" date="2024" name="Int. J. Syst. Evol. Microbiol.">
        <title>Paenibacillus hexagrammi sp. nov., a novel bacterium isolated from the gut content of Hexagrammos agrammus.</title>
        <authorList>
            <person name="Jung H.K."/>
            <person name="Kim D.G."/>
            <person name="Zin H."/>
            <person name="Park J."/>
            <person name="Jung H."/>
            <person name="Kim Y.O."/>
            <person name="Kong H.J."/>
            <person name="Kim J.W."/>
            <person name="Kim Y.S."/>
        </authorList>
    </citation>
    <scope>NUCLEOTIDE SEQUENCE [LARGE SCALE GENOMIC DNA]</scope>
    <source>
        <strain evidence="6 7">YPD9-1</strain>
    </source>
</reference>
<gene>
    <name evidence="6" type="ORF">L0M14_03495</name>
</gene>
<evidence type="ECO:0000259" key="5">
    <source>
        <dbReference type="PROSITE" id="PS50853"/>
    </source>
</evidence>
<dbReference type="PROSITE" id="PS50853">
    <property type="entry name" value="FN3"/>
    <property type="match status" value="1"/>
</dbReference>
<dbReference type="Pfam" id="PF03160">
    <property type="entry name" value="Calx-beta"/>
    <property type="match status" value="1"/>
</dbReference>
<dbReference type="InterPro" id="IPR013830">
    <property type="entry name" value="SGNH_hydro"/>
</dbReference>
<dbReference type="InterPro" id="IPR036116">
    <property type="entry name" value="FN3_sf"/>
</dbReference>
<dbReference type="RefSeq" id="WP_235120857.1">
    <property type="nucleotide sequence ID" value="NZ_CP090978.1"/>
</dbReference>
<dbReference type="InterPro" id="IPR051171">
    <property type="entry name" value="CaCA"/>
</dbReference>
<accession>A0ABY3SLL2</accession>
<keyword evidence="3" id="KW-0106">Calcium</keyword>
<dbReference type="InterPro" id="IPR038081">
    <property type="entry name" value="CalX-like_sf"/>
</dbReference>
<evidence type="ECO:0000256" key="2">
    <source>
        <dbReference type="ARBA" id="ARBA00022737"/>
    </source>
</evidence>
<dbReference type="SUPFAM" id="SSF141072">
    <property type="entry name" value="CalX-like"/>
    <property type="match status" value="1"/>
</dbReference>
<evidence type="ECO:0000313" key="6">
    <source>
        <dbReference type="EMBL" id="UJF34290.1"/>
    </source>
</evidence>
<dbReference type="Gene3D" id="3.40.50.1110">
    <property type="entry name" value="SGNH hydrolase"/>
    <property type="match status" value="1"/>
</dbReference>
<dbReference type="SMART" id="SM00237">
    <property type="entry name" value="Calx_beta"/>
    <property type="match status" value="1"/>
</dbReference>
<dbReference type="EMBL" id="CP090978">
    <property type="protein sequence ID" value="UJF34290.1"/>
    <property type="molecule type" value="Genomic_DNA"/>
</dbReference>
<evidence type="ECO:0000256" key="1">
    <source>
        <dbReference type="ARBA" id="ARBA00022729"/>
    </source>
</evidence>
<dbReference type="Pfam" id="PF13472">
    <property type="entry name" value="Lipase_GDSL_2"/>
    <property type="match status" value="1"/>
</dbReference>
<dbReference type="PANTHER" id="PTHR11878">
    <property type="entry name" value="SODIUM/CALCIUM EXCHANGER"/>
    <property type="match status" value="1"/>
</dbReference>
<evidence type="ECO:0000313" key="7">
    <source>
        <dbReference type="Proteomes" id="UP001649230"/>
    </source>
</evidence>
<feature type="domain" description="Fibronectin type-III" evidence="5">
    <location>
        <begin position="444"/>
        <end position="529"/>
    </location>
</feature>
<sequence>MQKTNNGWVAYIRIDNSQKKDSWDVGNRELWIHSPDGTEQKVAEHIYGLVTLSNNGDIAYMKGNFYENTGKLYVSNQIMGQRRGEVRIPFTTTNLFPIDGQWMGATTFNQVYRINTDQPDPEILFVSPKDGQYTYSDTLTIVVGLKLSDAGIDPASILVKLDDIQVPAEYVSGSSHIIVQTDSLDPSTEHKISIDLKDRNGYRMDHSEHQFSILMGDPSKNYYVALGDSLAAGMTPTKSIDFGYPSYISNYLFHKDALYGTNTNFIVPGYTSSQILADIQNNALDWPGGSDIKGHLARAQIVTIDAGTNEFLQALETNQYQLSPEQAKQLIDSVSGNMSQIVAQIKSLNPAVQVYVMGYYDALHNAPFTDIQKIGILQVLDGLNDAVSQAVQAKGGLFVPVKDAIADDYNLNLPTTDIHPSLKGYQVIADEFKKFIQPQLLWSEHQIISTKEITESSLKLQWAPAGRETVSYSVYKDGQNIATLPSNMNEFDVNGLKTNTTYEFSVEASSDHQHWSKNGPKITAKTVKGPFDLDTTGPIISNVEPTDGMAVTISSPIISAKLIDENSGINTDSIRVNLDGNAVQAKYDLSIKTVIAETYGLANGKHHLEIYTEDRAGNVSFSSTVFLKKDPEPIGKLQFSSILTKTDESSGTVTATVYRSGGSRGEITVRYTTKDRSAVAGQDYLSSSGQLHFADGEMKKTIQVKIVNDTVRESLETLYLGLYAPSDKAILGADTGTTFIIRDDD</sequence>
<dbReference type="InterPro" id="IPR013783">
    <property type="entry name" value="Ig-like_fold"/>
</dbReference>
<dbReference type="CDD" id="cd00063">
    <property type="entry name" value="FN3"/>
    <property type="match status" value="1"/>
</dbReference>
<dbReference type="InterPro" id="IPR003961">
    <property type="entry name" value="FN3_dom"/>
</dbReference>
<organism evidence="6 7">
    <name type="scientific">Paenibacillus hexagrammi</name>
    <dbReference type="NCBI Taxonomy" id="2908839"/>
    <lineage>
        <taxon>Bacteria</taxon>
        <taxon>Bacillati</taxon>
        <taxon>Bacillota</taxon>
        <taxon>Bacilli</taxon>
        <taxon>Bacillales</taxon>
        <taxon>Paenibacillaceae</taxon>
        <taxon>Paenibacillus</taxon>
    </lineage>
</organism>
<dbReference type="Pfam" id="PF00041">
    <property type="entry name" value="fn3"/>
    <property type="match status" value="1"/>
</dbReference>
<keyword evidence="7" id="KW-1185">Reference proteome</keyword>
<dbReference type="InterPro" id="IPR003644">
    <property type="entry name" value="Calx_beta"/>
</dbReference>
<dbReference type="Gene3D" id="2.60.40.10">
    <property type="entry name" value="Immunoglobulins"/>
    <property type="match status" value="1"/>
</dbReference>
<keyword evidence="4" id="KW-0813">Transport</keyword>
<protein>
    <submittedName>
        <fullName evidence="6">GDSL-type esterase/lipase family protein</fullName>
    </submittedName>
</protein>
<dbReference type="Proteomes" id="UP001649230">
    <property type="component" value="Chromosome"/>
</dbReference>
<dbReference type="SUPFAM" id="SSF49265">
    <property type="entry name" value="Fibronectin type III"/>
    <property type="match status" value="1"/>
</dbReference>
<dbReference type="SMART" id="SM00060">
    <property type="entry name" value="FN3"/>
    <property type="match status" value="1"/>
</dbReference>
<proteinExistence type="predicted"/>
<evidence type="ECO:0000256" key="3">
    <source>
        <dbReference type="ARBA" id="ARBA00022837"/>
    </source>
</evidence>
<evidence type="ECO:0000256" key="4">
    <source>
        <dbReference type="ARBA" id="ARBA00023065"/>
    </source>
</evidence>
<dbReference type="InterPro" id="IPR036514">
    <property type="entry name" value="SGNH_hydro_sf"/>
</dbReference>